<dbReference type="FunFam" id="1.10.510.10:FF:000590">
    <property type="entry name" value="PR5-like receptor kinase"/>
    <property type="match status" value="1"/>
</dbReference>
<evidence type="ECO:0000256" key="12">
    <source>
        <dbReference type="SAM" id="Phobius"/>
    </source>
</evidence>
<evidence type="ECO:0000256" key="8">
    <source>
        <dbReference type="ARBA" id="ARBA00022840"/>
    </source>
</evidence>
<dbReference type="SMART" id="SM00220">
    <property type="entry name" value="S_TKc"/>
    <property type="match status" value="1"/>
</dbReference>
<dbReference type="GO" id="GO:0005524">
    <property type="term" value="F:ATP binding"/>
    <property type="evidence" value="ECO:0007669"/>
    <property type="project" value="UniProtKB-KW"/>
</dbReference>
<dbReference type="InterPro" id="IPR025287">
    <property type="entry name" value="WAK_GUB"/>
</dbReference>
<keyword evidence="2" id="KW-0723">Serine/threonine-protein kinase</keyword>
<dbReference type="InterPro" id="IPR045874">
    <property type="entry name" value="LRK10/LRL21-25-like"/>
</dbReference>
<evidence type="ECO:0000256" key="5">
    <source>
        <dbReference type="ARBA" id="ARBA00022729"/>
    </source>
</evidence>
<sequence>MQQLLDQSTCRLCVLVIASVFLLGFSALFLYIPYGLVCITGTSITKSHRSPESPDKRVPSACGNINNIISPFRIANDTNQSNCTNWDYYYYNLYCDNNLTVLTINRGRYYVQAINYDNFTIRVVDPGIRNNDFSSIPRYSLSIYNLTSHLRLASSTTPITFFKCAKAVNSSAMSTYNYVKQGTITASDMEDGCRIEWTTLMSKSFLYETDRNFSYHDIHNALGYGFELQFRFLKTSYKLGAFFPIRSIFGFPFLAALLIYKQRRRHLSMYSNIEDFLQSDNNLSPIRYSYLDIKKMTSRFNEKLGEGAVKMLEKPKANGQDFISEVATIGRIHHFNMVQLVGYCVEGSKRALICNFMPNGSLDKYIYCKEGSNPLSCMKMYEISLGVAQGIEYLHQGCDMQILHFDIKPHNILLDENFIPKISDFGLAKLYPVGNTIVSLTAARGTMGYMAPELFYKNIGGVSYKADVYSFGMLLMEMASRRKNLNASIENSSQIYFPRWVSDQFCMGKEFEMDDVTEEEKKIIKKMIITALWCIQLKPSDRPSMNKVIEMLEREVECLQLPTKLLLYPQQEMPRDNLHEITCNTLSAT</sequence>
<evidence type="ECO:0000259" key="13">
    <source>
        <dbReference type="PROSITE" id="PS50011"/>
    </source>
</evidence>
<name>A0A251QGR9_PRUPE</name>
<evidence type="ECO:0000313" key="15">
    <source>
        <dbReference type="Proteomes" id="UP000006882"/>
    </source>
</evidence>
<evidence type="ECO:0000313" key="14">
    <source>
        <dbReference type="EMBL" id="ONI21845.1"/>
    </source>
</evidence>
<keyword evidence="9 12" id="KW-1133">Transmembrane helix</keyword>
<dbReference type="eggNOG" id="KOG1187">
    <property type="taxonomic scope" value="Eukaryota"/>
</dbReference>
<feature type="domain" description="Protein kinase" evidence="13">
    <location>
        <begin position="243"/>
        <end position="556"/>
    </location>
</feature>
<dbReference type="PROSITE" id="PS00108">
    <property type="entry name" value="PROTEIN_KINASE_ST"/>
    <property type="match status" value="1"/>
</dbReference>
<keyword evidence="4 12" id="KW-0812">Transmembrane</keyword>
<dbReference type="InterPro" id="IPR008271">
    <property type="entry name" value="Ser/Thr_kinase_AS"/>
</dbReference>
<dbReference type="GO" id="GO:0004674">
    <property type="term" value="F:protein serine/threonine kinase activity"/>
    <property type="evidence" value="ECO:0007669"/>
    <property type="project" value="UniProtKB-KW"/>
</dbReference>
<dbReference type="AlphaFoldDB" id="A0A251QGR9"/>
<keyword evidence="5" id="KW-0732">Signal</keyword>
<organism evidence="14 15">
    <name type="scientific">Prunus persica</name>
    <name type="common">Peach</name>
    <name type="synonym">Amygdalus persica</name>
    <dbReference type="NCBI Taxonomy" id="3760"/>
    <lineage>
        <taxon>Eukaryota</taxon>
        <taxon>Viridiplantae</taxon>
        <taxon>Streptophyta</taxon>
        <taxon>Embryophyta</taxon>
        <taxon>Tracheophyta</taxon>
        <taxon>Spermatophyta</taxon>
        <taxon>Magnoliopsida</taxon>
        <taxon>eudicotyledons</taxon>
        <taxon>Gunneridae</taxon>
        <taxon>Pentapetalae</taxon>
        <taxon>rosids</taxon>
        <taxon>fabids</taxon>
        <taxon>Rosales</taxon>
        <taxon>Rosaceae</taxon>
        <taxon>Amygdaloideae</taxon>
        <taxon>Amygdaleae</taxon>
        <taxon>Prunus</taxon>
    </lineage>
</organism>
<dbReference type="Pfam" id="PF13947">
    <property type="entry name" value="GUB_WAK_bind"/>
    <property type="match status" value="1"/>
</dbReference>
<dbReference type="GO" id="GO:0030247">
    <property type="term" value="F:polysaccharide binding"/>
    <property type="evidence" value="ECO:0007669"/>
    <property type="project" value="InterPro"/>
</dbReference>
<dbReference type="InterPro" id="IPR011009">
    <property type="entry name" value="Kinase-like_dom_sf"/>
</dbReference>
<dbReference type="Gramene" id="ONI21845">
    <property type="protein sequence ID" value="ONI21845"/>
    <property type="gene ID" value="PRUPE_2G093200"/>
</dbReference>
<evidence type="ECO:0000256" key="7">
    <source>
        <dbReference type="ARBA" id="ARBA00022777"/>
    </source>
</evidence>
<evidence type="ECO:0000256" key="10">
    <source>
        <dbReference type="ARBA" id="ARBA00023136"/>
    </source>
</evidence>
<accession>A0A251QGR9</accession>
<evidence type="ECO:0000256" key="2">
    <source>
        <dbReference type="ARBA" id="ARBA00022527"/>
    </source>
</evidence>
<protein>
    <recommendedName>
        <fullName evidence="13">Protein kinase domain-containing protein</fullName>
    </recommendedName>
</protein>
<feature type="transmembrane region" description="Helical" evidence="12">
    <location>
        <begin position="12"/>
        <end position="34"/>
    </location>
</feature>
<evidence type="ECO:0000256" key="11">
    <source>
        <dbReference type="ARBA" id="ARBA00023180"/>
    </source>
</evidence>
<gene>
    <name evidence="14" type="ORF">PRUPE_2G093200</name>
</gene>
<evidence type="ECO:0000256" key="6">
    <source>
        <dbReference type="ARBA" id="ARBA00022741"/>
    </source>
</evidence>
<dbReference type="Proteomes" id="UP000006882">
    <property type="component" value="Chromosome G2"/>
</dbReference>
<dbReference type="EMBL" id="CM007652">
    <property type="protein sequence ID" value="ONI21845.1"/>
    <property type="molecule type" value="Genomic_DNA"/>
</dbReference>
<keyword evidence="6" id="KW-0547">Nucleotide-binding</keyword>
<dbReference type="SUPFAM" id="SSF56112">
    <property type="entry name" value="Protein kinase-like (PK-like)"/>
    <property type="match status" value="1"/>
</dbReference>
<evidence type="ECO:0000256" key="1">
    <source>
        <dbReference type="ARBA" id="ARBA00004479"/>
    </source>
</evidence>
<dbReference type="Pfam" id="PF00069">
    <property type="entry name" value="Pkinase"/>
    <property type="match status" value="1"/>
</dbReference>
<dbReference type="PANTHER" id="PTHR27009">
    <property type="entry name" value="RUST RESISTANCE KINASE LR10-RELATED"/>
    <property type="match status" value="1"/>
</dbReference>
<dbReference type="PROSITE" id="PS50011">
    <property type="entry name" value="PROTEIN_KINASE_DOM"/>
    <property type="match status" value="1"/>
</dbReference>
<dbReference type="Gene3D" id="1.10.510.10">
    <property type="entry name" value="Transferase(Phosphotransferase) domain 1"/>
    <property type="match status" value="1"/>
</dbReference>
<keyword evidence="10 12" id="KW-0472">Membrane</keyword>
<keyword evidence="8" id="KW-0067">ATP-binding</keyword>
<evidence type="ECO:0000256" key="4">
    <source>
        <dbReference type="ARBA" id="ARBA00022692"/>
    </source>
</evidence>
<dbReference type="Gene3D" id="3.30.200.20">
    <property type="entry name" value="Phosphorylase Kinase, domain 1"/>
    <property type="match status" value="1"/>
</dbReference>
<comment type="subcellular location">
    <subcellularLocation>
        <location evidence="1">Membrane</location>
        <topology evidence="1">Single-pass type I membrane protein</topology>
    </subcellularLocation>
</comment>
<keyword evidence="11" id="KW-0325">Glycoprotein</keyword>
<dbReference type="InterPro" id="IPR000719">
    <property type="entry name" value="Prot_kinase_dom"/>
</dbReference>
<evidence type="ECO:0000256" key="9">
    <source>
        <dbReference type="ARBA" id="ARBA00022989"/>
    </source>
</evidence>
<dbReference type="GO" id="GO:0016020">
    <property type="term" value="C:membrane"/>
    <property type="evidence" value="ECO:0007669"/>
    <property type="project" value="UniProtKB-SubCell"/>
</dbReference>
<keyword evidence="15" id="KW-1185">Reference proteome</keyword>
<evidence type="ECO:0000256" key="3">
    <source>
        <dbReference type="ARBA" id="ARBA00022679"/>
    </source>
</evidence>
<reference evidence="14 15" key="1">
    <citation type="journal article" date="2013" name="Nat. Genet.">
        <title>The high-quality draft genome of peach (Prunus persica) identifies unique patterns of genetic diversity, domestication and genome evolution.</title>
        <authorList>
            <consortium name="International Peach Genome Initiative"/>
            <person name="Verde I."/>
            <person name="Abbott A.G."/>
            <person name="Scalabrin S."/>
            <person name="Jung S."/>
            <person name="Shu S."/>
            <person name="Marroni F."/>
            <person name="Zhebentyayeva T."/>
            <person name="Dettori M.T."/>
            <person name="Grimwood J."/>
            <person name="Cattonaro F."/>
            <person name="Zuccolo A."/>
            <person name="Rossini L."/>
            <person name="Jenkins J."/>
            <person name="Vendramin E."/>
            <person name="Meisel L.A."/>
            <person name="Decroocq V."/>
            <person name="Sosinski B."/>
            <person name="Prochnik S."/>
            <person name="Mitros T."/>
            <person name="Policriti A."/>
            <person name="Cipriani G."/>
            <person name="Dondini L."/>
            <person name="Ficklin S."/>
            <person name="Goodstein D.M."/>
            <person name="Xuan P."/>
            <person name="Del Fabbro C."/>
            <person name="Aramini V."/>
            <person name="Copetti D."/>
            <person name="Gonzalez S."/>
            <person name="Horner D.S."/>
            <person name="Falchi R."/>
            <person name="Lucas S."/>
            <person name="Mica E."/>
            <person name="Maldonado J."/>
            <person name="Lazzari B."/>
            <person name="Bielenberg D."/>
            <person name="Pirona R."/>
            <person name="Miculan M."/>
            <person name="Barakat A."/>
            <person name="Testolin R."/>
            <person name="Stella A."/>
            <person name="Tartarini S."/>
            <person name="Tonutti P."/>
            <person name="Arus P."/>
            <person name="Orellana A."/>
            <person name="Wells C."/>
            <person name="Main D."/>
            <person name="Vizzotto G."/>
            <person name="Silva H."/>
            <person name="Salamini F."/>
            <person name="Schmutz J."/>
            <person name="Morgante M."/>
            <person name="Rokhsar D.S."/>
        </authorList>
    </citation>
    <scope>NUCLEOTIDE SEQUENCE [LARGE SCALE GENOMIC DNA]</scope>
    <source>
        <strain evidence="15">cv. Nemared</strain>
    </source>
</reference>
<proteinExistence type="predicted"/>
<keyword evidence="3" id="KW-0808">Transferase</keyword>
<keyword evidence="7" id="KW-0418">Kinase</keyword>